<protein>
    <submittedName>
        <fullName evidence="1">Suppressor of fused protein (SUFU)</fullName>
    </submittedName>
</protein>
<dbReference type="EMBL" id="FUZO01000002">
    <property type="protein sequence ID" value="SKC68277.1"/>
    <property type="molecule type" value="Genomic_DNA"/>
</dbReference>
<organism evidence="1 2">
    <name type="scientific">Plantibacter cousiniae</name>
    <name type="common">nom. nud.</name>
    <dbReference type="NCBI Taxonomy" id="199709"/>
    <lineage>
        <taxon>Bacteria</taxon>
        <taxon>Bacillati</taxon>
        <taxon>Actinomycetota</taxon>
        <taxon>Actinomycetes</taxon>
        <taxon>Micrococcales</taxon>
        <taxon>Microbacteriaceae</taxon>
        <taxon>Plantibacter</taxon>
    </lineage>
</organism>
<reference evidence="1 2" key="1">
    <citation type="submission" date="2017-02" db="EMBL/GenBank/DDBJ databases">
        <authorList>
            <person name="Varghese N."/>
            <person name="Submissions S."/>
        </authorList>
    </citation>
    <scope>NUCLEOTIDE SEQUENCE [LARGE SCALE GENOMIC DNA]</scope>
    <source>
        <strain evidence="1 2">VKM Ac-1787</strain>
    </source>
</reference>
<sequence>MSNDVPLVPGENAFPLHIFDALGLDPVVFKDRIGGSVMVIEKRPENGPVTILTSGVSRLATDSGERIELAVEVIDGQQGAAMVALRIVINEIATNRRVPPVFAPWRNGTPFLNGTAISALLVTPSRWGASFDEIRNEADQVVGHVRTLRLLTDGEAAIAGERGWDALVAEVGSVDALLDVERPGRFGGLPGS</sequence>
<dbReference type="RefSeq" id="WP_079706551.1">
    <property type="nucleotide sequence ID" value="NZ_FUZO01000002.1"/>
</dbReference>
<comment type="caution">
    <text evidence="1">The sequence shown here is derived from an EMBL/GenBank/DDBJ whole genome shotgun (WGS) entry which is preliminary data.</text>
</comment>
<keyword evidence="2" id="KW-1185">Reference proteome</keyword>
<dbReference type="Proteomes" id="UP000190827">
    <property type="component" value="Unassembled WGS sequence"/>
</dbReference>
<proteinExistence type="predicted"/>
<name>A0ABY1LNF3_9MICO</name>
<evidence type="ECO:0000313" key="2">
    <source>
        <dbReference type="Proteomes" id="UP000190827"/>
    </source>
</evidence>
<evidence type="ECO:0000313" key="1">
    <source>
        <dbReference type="EMBL" id="SKC68277.1"/>
    </source>
</evidence>
<accession>A0ABY1LNF3</accession>
<gene>
    <name evidence="1" type="ORF">SAMN06295973_2805</name>
</gene>